<dbReference type="Proteomes" id="UP000682202">
    <property type="component" value="Chromosome"/>
</dbReference>
<organism evidence="2 3">
    <name type="scientific">Mycobacterium spongiae</name>
    <dbReference type="NCBI Taxonomy" id="886343"/>
    <lineage>
        <taxon>Bacteria</taxon>
        <taxon>Bacillati</taxon>
        <taxon>Actinomycetota</taxon>
        <taxon>Actinomycetes</taxon>
        <taxon>Mycobacteriales</taxon>
        <taxon>Mycobacteriaceae</taxon>
        <taxon>Mycobacterium</taxon>
    </lineage>
</organism>
<name>A0A975PXE7_9MYCO</name>
<keyword evidence="3" id="KW-1185">Reference proteome</keyword>
<dbReference type="AlphaFoldDB" id="A0A975PXE7"/>
<gene>
    <name evidence="2" type="ORF">F6B93_11715</name>
</gene>
<dbReference type="KEGG" id="mspg:F6B93_11715"/>
<dbReference type="RefSeq" id="WP_211695253.1">
    <property type="nucleotide sequence ID" value="NZ_CP046600.1"/>
</dbReference>
<sequence>MTLQTLRSIGARRSATILVAAATTACGPGIGITTGEAPPPSRTSAAPPTLATPANNLRLANAADYFGNADDHAGYYFASPSGRWHCAIVPHSKAGCQSASGSTMGIEGEPDTVAGPDGSTALPNAIVVGETGDAHFAALRDGEFSPDSGPPKVLPFDKVLNAAGFRCNFQESVGVSCGSETTTRGFTFSRDGYTLQYTDVPEDAVPDAEDAAPN</sequence>
<dbReference type="EMBL" id="CP046600">
    <property type="protein sequence ID" value="QUR67678.1"/>
    <property type="molecule type" value="Genomic_DNA"/>
</dbReference>
<evidence type="ECO:0000313" key="3">
    <source>
        <dbReference type="Proteomes" id="UP000682202"/>
    </source>
</evidence>
<dbReference type="PROSITE" id="PS51257">
    <property type="entry name" value="PROKAR_LIPOPROTEIN"/>
    <property type="match status" value="1"/>
</dbReference>
<evidence type="ECO:0000256" key="1">
    <source>
        <dbReference type="SAM" id="MobiDB-lite"/>
    </source>
</evidence>
<reference evidence="2" key="1">
    <citation type="submission" date="2019-12" db="EMBL/GenBank/DDBJ databases">
        <title>Mycobacterium spongiae sp. nov.</title>
        <authorList>
            <person name="Stinear T."/>
        </authorList>
    </citation>
    <scope>NUCLEOTIDE SEQUENCE</scope>
    <source>
        <strain evidence="2">FSD4b-SM</strain>
    </source>
</reference>
<evidence type="ECO:0008006" key="4">
    <source>
        <dbReference type="Google" id="ProtNLM"/>
    </source>
</evidence>
<feature type="region of interest" description="Disordered" evidence="1">
    <location>
        <begin position="29"/>
        <end position="48"/>
    </location>
</feature>
<accession>A0A975PXE7</accession>
<evidence type="ECO:0000313" key="2">
    <source>
        <dbReference type="EMBL" id="QUR67678.1"/>
    </source>
</evidence>
<protein>
    <recommendedName>
        <fullName evidence="4">Lipoprotein</fullName>
    </recommendedName>
</protein>
<proteinExistence type="predicted"/>